<dbReference type="GO" id="GO:0006364">
    <property type="term" value="P:rRNA processing"/>
    <property type="evidence" value="ECO:0007669"/>
    <property type="project" value="UniProtKB-UniRule"/>
</dbReference>
<dbReference type="InterPro" id="IPR036976">
    <property type="entry name" value="RimM_N_sf"/>
</dbReference>
<evidence type="ECO:0000256" key="5">
    <source>
        <dbReference type="HAMAP-Rule" id="MF_00014"/>
    </source>
</evidence>
<dbReference type="OrthoDB" id="9810331at2"/>
<feature type="domain" description="RimM N-terminal" evidence="6">
    <location>
        <begin position="7"/>
        <end position="89"/>
    </location>
</feature>
<proteinExistence type="inferred from homology"/>
<dbReference type="Pfam" id="PF24986">
    <property type="entry name" value="PRC_RimM"/>
    <property type="match status" value="1"/>
</dbReference>
<evidence type="ECO:0000256" key="1">
    <source>
        <dbReference type="ARBA" id="ARBA00022490"/>
    </source>
</evidence>
<dbReference type="Pfam" id="PF01782">
    <property type="entry name" value="RimM"/>
    <property type="match status" value="1"/>
</dbReference>
<dbReference type="InterPro" id="IPR011033">
    <property type="entry name" value="PRC_barrel-like_sf"/>
</dbReference>
<dbReference type="AlphaFoldDB" id="A0A4V2F162"/>
<comment type="subunit">
    <text evidence="5">Binds ribosomal protein uS19.</text>
</comment>
<reference evidence="8 9" key="1">
    <citation type="submission" date="2019-02" db="EMBL/GenBank/DDBJ databases">
        <title>Genomic Encyclopedia of Type Strains, Phase IV (KMG-IV): sequencing the most valuable type-strain genomes for metagenomic binning, comparative biology and taxonomic classification.</title>
        <authorList>
            <person name="Goeker M."/>
        </authorList>
    </citation>
    <scope>NUCLEOTIDE SEQUENCE [LARGE SCALE GENOMIC DNA]</scope>
    <source>
        <strain evidence="8 9">DSM 18116</strain>
    </source>
</reference>
<comment type="domain">
    <text evidence="5">The PRC barrel domain binds ribosomal protein uS19.</text>
</comment>
<comment type="function">
    <text evidence="5">An accessory protein needed during the final step in the assembly of 30S ribosomal subunit, possibly for assembly of the head region. Essential for efficient processing of 16S rRNA. May be needed both before and after RbfA during the maturation of 16S rRNA. It has affinity for free ribosomal 30S subunits but not for 70S ribosomes.</text>
</comment>
<dbReference type="GO" id="GO:0042274">
    <property type="term" value="P:ribosomal small subunit biogenesis"/>
    <property type="evidence" value="ECO:0007669"/>
    <property type="project" value="UniProtKB-UniRule"/>
</dbReference>
<comment type="similarity">
    <text evidence="5">Belongs to the RimM family.</text>
</comment>
<keyword evidence="2 5" id="KW-0690">Ribosome biogenesis</keyword>
<dbReference type="Gene3D" id="2.30.30.240">
    <property type="entry name" value="PRC-barrel domain"/>
    <property type="match status" value="1"/>
</dbReference>
<dbReference type="NCBIfam" id="TIGR02273">
    <property type="entry name" value="16S_RimM"/>
    <property type="match status" value="1"/>
</dbReference>
<dbReference type="InterPro" id="IPR009000">
    <property type="entry name" value="Transl_B-barrel_sf"/>
</dbReference>
<keyword evidence="4 5" id="KW-0143">Chaperone</keyword>
<comment type="subcellular location">
    <subcellularLocation>
        <location evidence="5">Cytoplasm</location>
    </subcellularLocation>
</comment>
<evidence type="ECO:0000256" key="3">
    <source>
        <dbReference type="ARBA" id="ARBA00022552"/>
    </source>
</evidence>
<dbReference type="PANTHER" id="PTHR33692:SF1">
    <property type="entry name" value="RIBOSOME MATURATION FACTOR RIMM"/>
    <property type="match status" value="1"/>
</dbReference>
<dbReference type="SUPFAM" id="SSF50346">
    <property type="entry name" value="PRC-barrel domain"/>
    <property type="match status" value="1"/>
</dbReference>
<dbReference type="InterPro" id="IPR002676">
    <property type="entry name" value="RimM_N"/>
</dbReference>
<dbReference type="RefSeq" id="WP_130542929.1">
    <property type="nucleotide sequence ID" value="NZ_CP042431.1"/>
</dbReference>
<dbReference type="PANTHER" id="PTHR33692">
    <property type="entry name" value="RIBOSOME MATURATION FACTOR RIMM"/>
    <property type="match status" value="1"/>
</dbReference>
<dbReference type="HAMAP" id="MF_00014">
    <property type="entry name" value="Ribosome_mat_RimM"/>
    <property type="match status" value="1"/>
</dbReference>
<accession>A0A4V2F162</accession>
<dbReference type="GO" id="GO:0005737">
    <property type="term" value="C:cytoplasm"/>
    <property type="evidence" value="ECO:0007669"/>
    <property type="project" value="UniProtKB-SubCell"/>
</dbReference>
<name>A0A4V2F162_9BACT</name>
<keyword evidence="1 5" id="KW-0963">Cytoplasm</keyword>
<evidence type="ECO:0000313" key="9">
    <source>
        <dbReference type="Proteomes" id="UP000293874"/>
    </source>
</evidence>
<gene>
    <name evidence="5" type="primary">rimM</name>
    <name evidence="8" type="ORF">EV199_4442</name>
</gene>
<dbReference type="EMBL" id="SGXA01000002">
    <property type="protein sequence ID" value="RZS72521.1"/>
    <property type="molecule type" value="Genomic_DNA"/>
</dbReference>
<evidence type="ECO:0000256" key="2">
    <source>
        <dbReference type="ARBA" id="ARBA00022517"/>
    </source>
</evidence>
<dbReference type="SUPFAM" id="SSF50447">
    <property type="entry name" value="Translation proteins"/>
    <property type="match status" value="1"/>
</dbReference>
<evidence type="ECO:0000313" key="8">
    <source>
        <dbReference type="EMBL" id="RZS72521.1"/>
    </source>
</evidence>
<evidence type="ECO:0000259" key="6">
    <source>
        <dbReference type="Pfam" id="PF01782"/>
    </source>
</evidence>
<sequence length="171" mass="19512">MTNYNSIGKLAATFGVKGELVLVHHLGQKTALKGVPAIFIEIKRDELLPYFVEEARVKNETELFIKLEGINSKEEARNFLQKQVWLPEETVQQFTNKTAPISYLGFHIIDNGTDIGEILEVIEQPHQLLCRIDLDGKEALIPMHQETLLKVDKKKKEVHVQLPDGLLDIFR</sequence>
<dbReference type="Gene3D" id="2.40.30.60">
    <property type="entry name" value="RimM"/>
    <property type="match status" value="1"/>
</dbReference>
<keyword evidence="3 5" id="KW-0698">rRNA processing</keyword>
<dbReference type="InterPro" id="IPR011961">
    <property type="entry name" value="RimM"/>
</dbReference>
<dbReference type="GO" id="GO:0005840">
    <property type="term" value="C:ribosome"/>
    <property type="evidence" value="ECO:0007669"/>
    <property type="project" value="InterPro"/>
</dbReference>
<organism evidence="8 9">
    <name type="scientific">Pseudobacter ginsenosidimutans</name>
    <dbReference type="NCBI Taxonomy" id="661488"/>
    <lineage>
        <taxon>Bacteria</taxon>
        <taxon>Pseudomonadati</taxon>
        <taxon>Bacteroidota</taxon>
        <taxon>Chitinophagia</taxon>
        <taxon>Chitinophagales</taxon>
        <taxon>Chitinophagaceae</taxon>
        <taxon>Pseudobacter</taxon>
    </lineage>
</organism>
<feature type="domain" description="Ribosome maturation factor RimM PRC barrel" evidence="7">
    <location>
        <begin position="103"/>
        <end position="166"/>
    </location>
</feature>
<dbReference type="Proteomes" id="UP000293874">
    <property type="component" value="Unassembled WGS sequence"/>
</dbReference>
<evidence type="ECO:0000256" key="4">
    <source>
        <dbReference type="ARBA" id="ARBA00023186"/>
    </source>
</evidence>
<keyword evidence="9" id="KW-1185">Reference proteome</keyword>
<comment type="caution">
    <text evidence="8">The sequence shown here is derived from an EMBL/GenBank/DDBJ whole genome shotgun (WGS) entry which is preliminary data.</text>
</comment>
<evidence type="ECO:0000259" key="7">
    <source>
        <dbReference type="Pfam" id="PF24986"/>
    </source>
</evidence>
<protein>
    <recommendedName>
        <fullName evidence="5">Ribosome maturation factor RimM</fullName>
    </recommendedName>
</protein>
<dbReference type="InterPro" id="IPR056792">
    <property type="entry name" value="PRC_RimM"/>
</dbReference>
<dbReference type="GO" id="GO:0043022">
    <property type="term" value="F:ribosome binding"/>
    <property type="evidence" value="ECO:0007669"/>
    <property type="project" value="InterPro"/>
</dbReference>